<keyword evidence="3 9" id="KW-0813">Transport</keyword>
<evidence type="ECO:0000256" key="3">
    <source>
        <dbReference type="ARBA" id="ARBA00022448"/>
    </source>
</evidence>
<dbReference type="PANTHER" id="PTHR45618">
    <property type="entry name" value="MITOCHONDRIAL DICARBOXYLATE CARRIER-RELATED"/>
    <property type="match status" value="1"/>
</dbReference>
<feature type="transmembrane region" description="Helical" evidence="10">
    <location>
        <begin position="23"/>
        <end position="43"/>
    </location>
</feature>
<evidence type="ECO:0000256" key="10">
    <source>
        <dbReference type="SAM" id="Phobius"/>
    </source>
</evidence>
<dbReference type="HOGENOM" id="CLU_015166_14_1_1"/>
<proteinExistence type="inferred from homology"/>
<dbReference type="InterPro" id="IPR023395">
    <property type="entry name" value="MCP_dom_sf"/>
</dbReference>
<evidence type="ECO:0000256" key="4">
    <source>
        <dbReference type="ARBA" id="ARBA00022692"/>
    </source>
</evidence>
<evidence type="ECO:0000256" key="9">
    <source>
        <dbReference type="RuleBase" id="RU000488"/>
    </source>
</evidence>
<evidence type="ECO:0000256" key="6">
    <source>
        <dbReference type="ARBA" id="ARBA00022989"/>
    </source>
</evidence>
<evidence type="ECO:0000256" key="1">
    <source>
        <dbReference type="ARBA" id="ARBA00004141"/>
    </source>
</evidence>
<dbReference type="GO" id="GO:0005739">
    <property type="term" value="C:mitochondrion"/>
    <property type="evidence" value="ECO:0007669"/>
    <property type="project" value="EnsemblMetazoa"/>
</dbReference>
<dbReference type="PROSITE" id="PS50920">
    <property type="entry name" value="SOLCAR"/>
    <property type="match status" value="3"/>
</dbReference>
<evidence type="ECO:0000256" key="5">
    <source>
        <dbReference type="ARBA" id="ARBA00022737"/>
    </source>
</evidence>
<dbReference type="SUPFAM" id="SSF103506">
    <property type="entry name" value="Mitochondrial carrier"/>
    <property type="match status" value="1"/>
</dbReference>
<evidence type="ECO:0000256" key="7">
    <source>
        <dbReference type="ARBA" id="ARBA00023136"/>
    </source>
</evidence>
<comment type="subcellular location">
    <subcellularLocation>
        <location evidence="1">Membrane</location>
        <topology evidence="1">Multi-pass membrane protein</topology>
    </subcellularLocation>
</comment>
<gene>
    <name evidence="11" type="primary">Dsec\GM14924</name>
    <name evidence="11" type="ORF">Dsec_GM14924</name>
</gene>
<feature type="repeat" description="Solcar" evidence="8">
    <location>
        <begin position="106"/>
        <end position="197"/>
    </location>
</feature>
<evidence type="ECO:0000256" key="8">
    <source>
        <dbReference type="PROSITE-ProRule" id="PRU00282"/>
    </source>
</evidence>
<dbReference type="FunFam" id="1.50.40.10:FF:000217">
    <property type="entry name" value="Uncharacterized protein, isoform A"/>
    <property type="match status" value="1"/>
</dbReference>
<evidence type="ECO:0000313" key="12">
    <source>
        <dbReference type="Proteomes" id="UP000001292"/>
    </source>
</evidence>
<dbReference type="OrthoDB" id="448427at2759"/>
<evidence type="ECO:0000313" key="11">
    <source>
        <dbReference type="EMBL" id="EDW46537.1"/>
    </source>
</evidence>
<keyword evidence="4 8" id="KW-0812">Transmembrane</keyword>
<keyword evidence="5" id="KW-0677">Repeat</keyword>
<dbReference type="InterPro" id="IPR002067">
    <property type="entry name" value="MCP"/>
</dbReference>
<keyword evidence="6 10" id="KW-1133">Transmembrane helix</keyword>
<feature type="transmembrane region" description="Helical" evidence="10">
    <location>
        <begin position="108"/>
        <end position="127"/>
    </location>
</feature>
<dbReference type="AlphaFoldDB" id="B4IFV0"/>
<protein>
    <submittedName>
        <fullName evidence="11">GM14924</fullName>
    </submittedName>
</protein>
<dbReference type="EMBL" id="CH480834">
    <property type="protein sequence ID" value="EDW46537.1"/>
    <property type="molecule type" value="Genomic_DNA"/>
</dbReference>
<feature type="repeat" description="Solcar" evidence="8">
    <location>
        <begin position="17"/>
        <end position="100"/>
    </location>
</feature>
<dbReference type="Pfam" id="PF00153">
    <property type="entry name" value="Mito_carr"/>
    <property type="match status" value="3"/>
</dbReference>
<dbReference type="InterPro" id="IPR050391">
    <property type="entry name" value="Mito_Metabolite_Transporter"/>
</dbReference>
<dbReference type="InterPro" id="IPR018108">
    <property type="entry name" value="MCP_transmembrane"/>
</dbReference>
<feature type="repeat" description="Solcar" evidence="8">
    <location>
        <begin position="206"/>
        <end position="290"/>
    </location>
</feature>
<keyword evidence="12" id="KW-1185">Reference proteome</keyword>
<dbReference type="Gene3D" id="1.50.40.10">
    <property type="entry name" value="Mitochondrial carrier domain"/>
    <property type="match status" value="1"/>
</dbReference>
<dbReference type="GO" id="GO:0055085">
    <property type="term" value="P:transmembrane transport"/>
    <property type="evidence" value="ECO:0007669"/>
    <property type="project" value="InterPro"/>
</dbReference>
<reference evidence="11 12" key="1">
    <citation type="journal article" date="2007" name="Nature">
        <title>Evolution of genes and genomes on the Drosophila phylogeny.</title>
        <authorList>
            <consortium name="Drosophila 12 Genomes Consortium"/>
            <person name="Clark A.G."/>
            <person name="Eisen M.B."/>
            <person name="Smith D.R."/>
            <person name="Bergman C.M."/>
            <person name="Oliver B."/>
            <person name="Markow T.A."/>
            <person name="Kaufman T.C."/>
            <person name="Kellis M."/>
            <person name="Gelbart W."/>
            <person name="Iyer V.N."/>
            <person name="Pollard D.A."/>
            <person name="Sackton T.B."/>
            <person name="Larracuente A.M."/>
            <person name="Singh N.D."/>
            <person name="Abad J.P."/>
            <person name="Abt D.N."/>
            <person name="Adryan B."/>
            <person name="Aguade M."/>
            <person name="Akashi H."/>
            <person name="Anderson W.W."/>
            <person name="Aquadro C.F."/>
            <person name="Ardell D.H."/>
            <person name="Arguello R."/>
            <person name="Artieri C.G."/>
            <person name="Barbash D.A."/>
            <person name="Barker D."/>
            <person name="Barsanti P."/>
            <person name="Batterham P."/>
            <person name="Batzoglou S."/>
            <person name="Begun D."/>
            <person name="Bhutkar A."/>
            <person name="Blanco E."/>
            <person name="Bosak S.A."/>
            <person name="Bradley R.K."/>
            <person name="Brand A.D."/>
            <person name="Brent M.R."/>
            <person name="Brooks A.N."/>
            <person name="Brown R.H."/>
            <person name="Butlin R.K."/>
            <person name="Caggese C."/>
            <person name="Calvi B.R."/>
            <person name="Bernardo de Carvalho A."/>
            <person name="Caspi A."/>
            <person name="Castrezana S."/>
            <person name="Celniker S.E."/>
            <person name="Chang J.L."/>
            <person name="Chapple C."/>
            <person name="Chatterji S."/>
            <person name="Chinwalla A."/>
            <person name="Civetta A."/>
            <person name="Clifton S.W."/>
            <person name="Comeron J.M."/>
            <person name="Costello J.C."/>
            <person name="Coyne J.A."/>
            <person name="Daub J."/>
            <person name="David R.G."/>
            <person name="Delcher A.L."/>
            <person name="Delehaunty K."/>
            <person name="Do C.B."/>
            <person name="Ebling H."/>
            <person name="Edwards K."/>
            <person name="Eickbush T."/>
            <person name="Evans J.D."/>
            <person name="Filipski A."/>
            <person name="Findeiss S."/>
            <person name="Freyhult E."/>
            <person name="Fulton L."/>
            <person name="Fulton R."/>
            <person name="Garcia A.C."/>
            <person name="Gardiner A."/>
            <person name="Garfield D.A."/>
            <person name="Garvin B.E."/>
            <person name="Gibson G."/>
            <person name="Gilbert D."/>
            <person name="Gnerre S."/>
            <person name="Godfrey J."/>
            <person name="Good R."/>
            <person name="Gotea V."/>
            <person name="Gravely B."/>
            <person name="Greenberg A.J."/>
            <person name="Griffiths-Jones S."/>
            <person name="Gross S."/>
            <person name="Guigo R."/>
            <person name="Gustafson E.A."/>
            <person name="Haerty W."/>
            <person name="Hahn M.W."/>
            <person name="Halligan D.L."/>
            <person name="Halpern A.L."/>
            <person name="Halter G.M."/>
            <person name="Han M.V."/>
            <person name="Heger A."/>
            <person name="Hillier L."/>
            <person name="Hinrichs A.S."/>
            <person name="Holmes I."/>
            <person name="Hoskins R.A."/>
            <person name="Hubisz M.J."/>
            <person name="Hultmark D."/>
            <person name="Huntley M.A."/>
            <person name="Jaffe D.B."/>
            <person name="Jagadeeshan S."/>
            <person name="Jeck W.R."/>
            <person name="Johnson J."/>
            <person name="Jones C.D."/>
            <person name="Jordan W.C."/>
            <person name="Karpen G.H."/>
            <person name="Kataoka E."/>
            <person name="Keightley P.D."/>
            <person name="Kheradpour P."/>
            <person name="Kirkness E.F."/>
            <person name="Koerich L.B."/>
            <person name="Kristiansen K."/>
            <person name="Kudrna D."/>
            <person name="Kulathinal R.J."/>
            <person name="Kumar S."/>
            <person name="Kwok R."/>
            <person name="Lander E."/>
            <person name="Langley C.H."/>
            <person name="Lapoint R."/>
            <person name="Lazzaro B.P."/>
            <person name="Lee S.J."/>
            <person name="Levesque L."/>
            <person name="Li R."/>
            <person name="Lin C.F."/>
            <person name="Lin M.F."/>
            <person name="Lindblad-Toh K."/>
            <person name="Llopart A."/>
            <person name="Long M."/>
            <person name="Low L."/>
            <person name="Lozovsky E."/>
            <person name="Lu J."/>
            <person name="Luo M."/>
            <person name="Machado C.A."/>
            <person name="Makalowski W."/>
            <person name="Marzo M."/>
            <person name="Matsuda M."/>
            <person name="Matzkin L."/>
            <person name="McAllister B."/>
            <person name="McBride C.S."/>
            <person name="McKernan B."/>
            <person name="McKernan K."/>
            <person name="Mendez-Lago M."/>
            <person name="Minx P."/>
            <person name="Mollenhauer M.U."/>
            <person name="Montooth K."/>
            <person name="Mount S.M."/>
            <person name="Mu X."/>
            <person name="Myers E."/>
            <person name="Negre B."/>
            <person name="Newfeld S."/>
            <person name="Nielsen R."/>
            <person name="Noor M.A."/>
            <person name="O'Grady P."/>
            <person name="Pachter L."/>
            <person name="Papaceit M."/>
            <person name="Parisi M.J."/>
            <person name="Parisi M."/>
            <person name="Parts L."/>
            <person name="Pedersen J.S."/>
            <person name="Pesole G."/>
            <person name="Phillippy A.M."/>
            <person name="Ponting C.P."/>
            <person name="Pop M."/>
            <person name="Porcelli D."/>
            <person name="Powell J.R."/>
            <person name="Prohaska S."/>
            <person name="Pruitt K."/>
            <person name="Puig M."/>
            <person name="Quesneville H."/>
            <person name="Ram K.R."/>
            <person name="Rand D."/>
            <person name="Rasmussen M.D."/>
            <person name="Reed L.K."/>
            <person name="Reenan R."/>
            <person name="Reily A."/>
            <person name="Remington K.A."/>
            <person name="Rieger T.T."/>
            <person name="Ritchie M.G."/>
            <person name="Robin C."/>
            <person name="Rogers Y.H."/>
            <person name="Rohde C."/>
            <person name="Rozas J."/>
            <person name="Rubenfield M.J."/>
            <person name="Ruiz A."/>
            <person name="Russo S."/>
            <person name="Salzberg S.L."/>
            <person name="Sanchez-Gracia A."/>
            <person name="Saranga D.J."/>
            <person name="Sato H."/>
            <person name="Schaeffer S.W."/>
            <person name="Schatz M.C."/>
            <person name="Schlenke T."/>
            <person name="Schwartz R."/>
            <person name="Segarra C."/>
            <person name="Singh R.S."/>
            <person name="Sirot L."/>
            <person name="Sirota M."/>
            <person name="Sisneros N.B."/>
            <person name="Smith C.D."/>
            <person name="Smith T.F."/>
            <person name="Spieth J."/>
            <person name="Stage D.E."/>
            <person name="Stark A."/>
            <person name="Stephan W."/>
            <person name="Strausberg R.L."/>
            <person name="Strempel S."/>
            <person name="Sturgill D."/>
            <person name="Sutton G."/>
            <person name="Sutton G.G."/>
            <person name="Tao W."/>
            <person name="Teichmann S."/>
            <person name="Tobari Y.N."/>
            <person name="Tomimura Y."/>
            <person name="Tsolas J.M."/>
            <person name="Valente V.L."/>
            <person name="Venter E."/>
            <person name="Venter J.C."/>
            <person name="Vicario S."/>
            <person name="Vieira F.G."/>
            <person name="Vilella A.J."/>
            <person name="Villasante A."/>
            <person name="Walenz B."/>
            <person name="Wang J."/>
            <person name="Wasserman M."/>
            <person name="Watts T."/>
            <person name="Wilson D."/>
            <person name="Wilson R.K."/>
            <person name="Wing R.A."/>
            <person name="Wolfner M.F."/>
            <person name="Wong A."/>
            <person name="Wong G.K."/>
            <person name="Wu C.I."/>
            <person name="Wu G."/>
            <person name="Yamamoto D."/>
            <person name="Yang H.P."/>
            <person name="Yang S.P."/>
            <person name="Yorke J.A."/>
            <person name="Yoshida K."/>
            <person name="Zdobnov E."/>
            <person name="Zhang P."/>
            <person name="Zhang Y."/>
            <person name="Zimin A.V."/>
            <person name="Baldwin J."/>
            <person name="Abdouelleil A."/>
            <person name="Abdulkadir J."/>
            <person name="Abebe A."/>
            <person name="Abera B."/>
            <person name="Abreu J."/>
            <person name="Acer S.C."/>
            <person name="Aftuck L."/>
            <person name="Alexander A."/>
            <person name="An P."/>
            <person name="Anderson E."/>
            <person name="Anderson S."/>
            <person name="Arachi H."/>
            <person name="Azer M."/>
            <person name="Bachantsang P."/>
            <person name="Barry A."/>
            <person name="Bayul T."/>
            <person name="Berlin A."/>
            <person name="Bessette D."/>
            <person name="Bloom T."/>
            <person name="Blye J."/>
            <person name="Boguslavskiy L."/>
            <person name="Bonnet C."/>
            <person name="Boukhgalter B."/>
            <person name="Bourzgui I."/>
            <person name="Brown A."/>
            <person name="Cahill P."/>
            <person name="Channer S."/>
            <person name="Cheshatsang Y."/>
            <person name="Chuda L."/>
            <person name="Citroen M."/>
            <person name="Collymore A."/>
            <person name="Cooke P."/>
            <person name="Costello M."/>
            <person name="D'Aco K."/>
            <person name="Daza R."/>
            <person name="De Haan G."/>
            <person name="DeGray S."/>
            <person name="DeMaso C."/>
            <person name="Dhargay N."/>
            <person name="Dooley K."/>
            <person name="Dooley E."/>
            <person name="Doricent M."/>
            <person name="Dorje P."/>
            <person name="Dorjee K."/>
            <person name="Dupes A."/>
            <person name="Elong R."/>
            <person name="Falk J."/>
            <person name="Farina A."/>
            <person name="Faro S."/>
            <person name="Ferguson D."/>
            <person name="Fisher S."/>
            <person name="Foley C.D."/>
            <person name="Franke A."/>
            <person name="Friedrich D."/>
            <person name="Gadbois L."/>
            <person name="Gearin G."/>
            <person name="Gearin C.R."/>
            <person name="Giannoukos G."/>
            <person name="Goode T."/>
            <person name="Graham J."/>
            <person name="Grandbois E."/>
            <person name="Grewal S."/>
            <person name="Gyaltsen K."/>
            <person name="Hafez N."/>
            <person name="Hagos B."/>
            <person name="Hall J."/>
            <person name="Henson C."/>
            <person name="Hollinger A."/>
            <person name="Honan T."/>
            <person name="Huard M.D."/>
            <person name="Hughes L."/>
            <person name="Hurhula B."/>
            <person name="Husby M.E."/>
            <person name="Kamat A."/>
            <person name="Kanga B."/>
            <person name="Kashin S."/>
            <person name="Khazanovich D."/>
            <person name="Kisner P."/>
            <person name="Lance K."/>
            <person name="Lara M."/>
            <person name="Lee W."/>
            <person name="Lennon N."/>
            <person name="Letendre F."/>
            <person name="LeVine R."/>
            <person name="Lipovsky A."/>
            <person name="Liu X."/>
            <person name="Liu J."/>
            <person name="Liu S."/>
            <person name="Lokyitsang T."/>
            <person name="Lokyitsang Y."/>
            <person name="Lubonja R."/>
            <person name="Lui A."/>
            <person name="MacDonald P."/>
            <person name="Magnisalis V."/>
            <person name="Maru K."/>
            <person name="Matthews C."/>
            <person name="McCusker W."/>
            <person name="McDonough S."/>
            <person name="Mehta T."/>
            <person name="Meldrim J."/>
            <person name="Meneus L."/>
            <person name="Mihai O."/>
            <person name="Mihalev A."/>
            <person name="Mihova T."/>
            <person name="Mittelman R."/>
            <person name="Mlenga V."/>
            <person name="Montmayeur A."/>
            <person name="Mulrain L."/>
            <person name="Navidi A."/>
            <person name="Naylor J."/>
            <person name="Negash T."/>
            <person name="Nguyen T."/>
            <person name="Nguyen N."/>
            <person name="Nicol R."/>
            <person name="Norbu C."/>
            <person name="Norbu N."/>
            <person name="Novod N."/>
            <person name="O'Neill B."/>
            <person name="Osman S."/>
            <person name="Markiewicz E."/>
            <person name="Oyono O.L."/>
            <person name="Patti C."/>
            <person name="Phunkhang P."/>
            <person name="Pierre F."/>
            <person name="Priest M."/>
            <person name="Raghuraman S."/>
            <person name="Rege F."/>
            <person name="Reyes R."/>
            <person name="Rise C."/>
            <person name="Rogov P."/>
            <person name="Ross K."/>
            <person name="Ryan E."/>
            <person name="Settipalli S."/>
            <person name="Shea T."/>
            <person name="Sherpa N."/>
            <person name="Shi L."/>
            <person name="Shih D."/>
            <person name="Sparrow T."/>
            <person name="Spaulding J."/>
            <person name="Stalker J."/>
            <person name="Stange-Thomann N."/>
            <person name="Stavropoulos S."/>
            <person name="Stone C."/>
            <person name="Strader C."/>
            <person name="Tesfaye S."/>
            <person name="Thomson T."/>
            <person name="Thoulutsang Y."/>
            <person name="Thoulutsang D."/>
            <person name="Topham K."/>
            <person name="Topping I."/>
            <person name="Tsamla T."/>
            <person name="Vassiliev H."/>
            <person name="Vo A."/>
            <person name="Wangchuk T."/>
            <person name="Wangdi T."/>
            <person name="Weiand M."/>
            <person name="Wilkinson J."/>
            <person name="Wilson A."/>
            <person name="Yadav S."/>
            <person name="Young G."/>
            <person name="Yu Q."/>
            <person name="Zembek L."/>
            <person name="Zhong D."/>
            <person name="Zimmer A."/>
            <person name="Zwirko Z."/>
            <person name="Jaffe D.B."/>
            <person name="Alvarez P."/>
            <person name="Brockman W."/>
            <person name="Butler J."/>
            <person name="Chin C."/>
            <person name="Gnerre S."/>
            <person name="Grabherr M."/>
            <person name="Kleber M."/>
            <person name="Mauceli E."/>
            <person name="MacCallum I."/>
        </authorList>
    </citation>
    <scope>NUCLEOTIDE SEQUENCE [LARGE SCALE GENOMIC DNA]</scope>
    <source>
        <strain evidence="12">Rob3c / Tucson 14021-0248.25</strain>
    </source>
</reference>
<dbReference type="PhylomeDB" id="B4IFV0"/>
<dbReference type="Proteomes" id="UP000001292">
    <property type="component" value="Unassembled WGS sequence"/>
</dbReference>
<accession>B4IFV0</accession>
<dbReference type="OMA" id="KHMMRFG"/>
<name>B4IFV0_DROSE</name>
<comment type="similarity">
    <text evidence="2 9">Belongs to the mitochondrial carrier (TC 2.A.29) family.</text>
</comment>
<dbReference type="KEGG" id="dse:6618338"/>
<sequence length="302" mass="34005">MPVFDDHFLGDCHDEPEGLLPRWWFGGFASICVAFAVAPIDIVKTHMQIQSKKRTILGTIKRIYTLKGYLGFYDGFSAAILRQMTSTNIHFIVYDTGKKLEYFDRDSYVGKIILGCVAGACGSVFGIPTDLINVRMQTDMKEPPYKRRNYKHVFDGLIRIPKEEGWRALYKGGSVAVFKSSISTCSQIAFYDIIKTEVRKNISVNDGLPLHFLTSLGTSFISSAITHPLDVVRTIMMNSRPGEFRTVFQASVHMMRFGLMGPYRGFVPTIVRKAPATTLLFVLYEQLRLHFGICPLGGGKYN</sequence>
<dbReference type="GO" id="GO:0016020">
    <property type="term" value="C:membrane"/>
    <property type="evidence" value="ECO:0007669"/>
    <property type="project" value="UniProtKB-SubCell"/>
</dbReference>
<dbReference type="PRINTS" id="PR00926">
    <property type="entry name" value="MITOCARRIER"/>
</dbReference>
<organism evidence="12">
    <name type="scientific">Drosophila sechellia</name>
    <name type="common">Fruit fly</name>
    <dbReference type="NCBI Taxonomy" id="7238"/>
    <lineage>
        <taxon>Eukaryota</taxon>
        <taxon>Metazoa</taxon>
        <taxon>Ecdysozoa</taxon>
        <taxon>Arthropoda</taxon>
        <taxon>Hexapoda</taxon>
        <taxon>Insecta</taxon>
        <taxon>Pterygota</taxon>
        <taxon>Neoptera</taxon>
        <taxon>Endopterygota</taxon>
        <taxon>Diptera</taxon>
        <taxon>Brachycera</taxon>
        <taxon>Muscomorpha</taxon>
        <taxon>Ephydroidea</taxon>
        <taxon>Drosophilidae</taxon>
        <taxon>Drosophila</taxon>
        <taxon>Sophophora</taxon>
    </lineage>
</organism>
<evidence type="ECO:0000256" key="2">
    <source>
        <dbReference type="ARBA" id="ARBA00006375"/>
    </source>
</evidence>
<keyword evidence="7 8" id="KW-0472">Membrane</keyword>